<comment type="caution">
    <text evidence="2">The sequence shown here is derived from an EMBL/GenBank/DDBJ whole genome shotgun (WGS) entry which is preliminary data.</text>
</comment>
<gene>
    <name evidence="2" type="ORF">HG543_34335</name>
</gene>
<feature type="domain" description="ABM" evidence="1">
    <location>
        <begin position="3"/>
        <end position="92"/>
    </location>
</feature>
<name>A0A848LQI5_9BACT</name>
<dbReference type="SUPFAM" id="SSF54909">
    <property type="entry name" value="Dimeric alpha+beta barrel"/>
    <property type="match status" value="1"/>
</dbReference>
<dbReference type="Proteomes" id="UP000518300">
    <property type="component" value="Unassembled WGS sequence"/>
</dbReference>
<dbReference type="PROSITE" id="PS51725">
    <property type="entry name" value="ABM"/>
    <property type="match status" value="1"/>
</dbReference>
<sequence>MSVTYVIEFDVREGQRETFLKLLGDVLSNMKHEETYRAAALHVSPDNPSRFLLVETWADHQEVLDVQLHRPYRREWHAALPELLEGPRRISMWSPVYT</sequence>
<proteinExistence type="predicted"/>
<protein>
    <submittedName>
        <fullName evidence="2">Antibiotic biosynthesis monooxygenase</fullName>
    </submittedName>
</protein>
<dbReference type="InterPro" id="IPR011008">
    <property type="entry name" value="Dimeric_a/b-barrel"/>
</dbReference>
<dbReference type="GO" id="GO:0004497">
    <property type="term" value="F:monooxygenase activity"/>
    <property type="evidence" value="ECO:0007669"/>
    <property type="project" value="UniProtKB-KW"/>
</dbReference>
<dbReference type="InterPro" id="IPR007138">
    <property type="entry name" value="ABM_dom"/>
</dbReference>
<dbReference type="EMBL" id="JABBJJ010000212">
    <property type="protein sequence ID" value="NMO19902.1"/>
    <property type="molecule type" value="Genomic_DNA"/>
</dbReference>
<accession>A0A848LQI5</accession>
<reference evidence="2 3" key="1">
    <citation type="submission" date="2020-04" db="EMBL/GenBank/DDBJ databases">
        <title>Draft genome of Pyxidicoccus fallax type strain.</title>
        <authorList>
            <person name="Whitworth D.E."/>
        </authorList>
    </citation>
    <scope>NUCLEOTIDE SEQUENCE [LARGE SCALE GENOMIC DNA]</scope>
    <source>
        <strain evidence="2 3">DSM 14698</strain>
    </source>
</reference>
<keyword evidence="2" id="KW-0503">Monooxygenase</keyword>
<dbReference type="Gene3D" id="3.30.70.100">
    <property type="match status" value="1"/>
</dbReference>
<evidence type="ECO:0000313" key="3">
    <source>
        <dbReference type="Proteomes" id="UP000518300"/>
    </source>
</evidence>
<evidence type="ECO:0000313" key="2">
    <source>
        <dbReference type="EMBL" id="NMO19902.1"/>
    </source>
</evidence>
<keyword evidence="3" id="KW-1185">Reference proteome</keyword>
<keyword evidence="2" id="KW-0560">Oxidoreductase</keyword>
<evidence type="ECO:0000259" key="1">
    <source>
        <dbReference type="PROSITE" id="PS51725"/>
    </source>
</evidence>
<dbReference type="Pfam" id="PF03992">
    <property type="entry name" value="ABM"/>
    <property type="match status" value="1"/>
</dbReference>
<dbReference type="RefSeq" id="WP_169349140.1">
    <property type="nucleotide sequence ID" value="NZ_JABBJJ010000212.1"/>
</dbReference>
<organism evidence="2 3">
    <name type="scientific">Pyxidicoccus fallax</name>
    <dbReference type="NCBI Taxonomy" id="394095"/>
    <lineage>
        <taxon>Bacteria</taxon>
        <taxon>Pseudomonadati</taxon>
        <taxon>Myxococcota</taxon>
        <taxon>Myxococcia</taxon>
        <taxon>Myxococcales</taxon>
        <taxon>Cystobacterineae</taxon>
        <taxon>Myxococcaceae</taxon>
        <taxon>Pyxidicoccus</taxon>
    </lineage>
</organism>
<dbReference type="AlphaFoldDB" id="A0A848LQI5"/>